<dbReference type="PRINTS" id="PR00081">
    <property type="entry name" value="GDHRDH"/>
</dbReference>
<dbReference type="PROSITE" id="PS00061">
    <property type="entry name" value="ADH_SHORT"/>
    <property type="match status" value="1"/>
</dbReference>
<reference evidence="3 4" key="1">
    <citation type="submission" date="2020-08" db="EMBL/GenBank/DDBJ databases">
        <title>Sequencing the genomes of 1000 actinobacteria strains.</title>
        <authorList>
            <person name="Klenk H.-P."/>
        </authorList>
    </citation>
    <scope>NUCLEOTIDE SEQUENCE [LARGE SCALE GENOMIC DNA]</scope>
    <source>
        <strain evidence="3 4">DSM 44936</strain>
    </source>
</reference>
<dbReference type="InterPro" id="IPR002347">
    <property type="entry name" value="SDR_fam"/>
</dbReference>
<dbReference type="RefSeq" id="WP_184978299.1">
    <property type="nucleotide sequence ID" value="NZ_BAAALO010000060.1"/>
</dbReference>
<dbReference type="SUPFAM" id="SSF51735">
    <property type="entry name" value="NAD(P)-binding Rossmann-fold domains"/>
    <property type="match status" value="1"/>
</dbReference>
<dbReference type="EMBL" id="JACHIU010000001">
    <property type="protein sequence ID" value="MBB6471031.1"/>
    <property type="molecule type" value="Genomic_DNA"/>
</dbReference>
<dbReference type="InterPro" id="IPR020904">
    <property type="entry name" value="Sc_DH/Rdtase_CS"/>
</dbReference>
<dbReference type="Gene3D" id="3.40.50.720">
    <property type="entry name" value="NAD(P)-binding Rossmann-like Domain"/>
    <property type="match status" value="1"/>
</dbReference>
<dbReference type="InterPro" id="IPR036291">
    <property type="entry name" value="NAD(P)-bd_dom_sf"/>
</dbReference>
<comment type="similarity">
    <text evidence="1">Belongs to the short-chain dehydrogenases/reductases (SDR) family.</text>
</comment>
<dbReference type="PANTHER" id="PTHR24321">
    <property type="entry name" value="DEHYDROGENASES, SHORT CHAIN"/>
    <property type="match status" value="1"/>
</dbReference>
<dbReference type="CDD" id="cd05233">
    <property type="entry name" value="SDR_c"/>
    <property type="match status" value="1"/>
</dbReference>
<evidence type="ECO:0000256" key="1">
    <source>
        <dbReference type="ARBA" id="ARBA00006484"/>
    </source>
</evidence>
<dbReference type="GO" id="GO:0016491">
    <property type="term" value="F:oxidoreductase activity"/>
    <property type="evidence" value="ECO:0007669"/>
    <property type="project" value="UniProtKB-KW"/>
</dbReference>
<sequence length="253" mass="26799">MSGLLEGPLSGRRALVVGGSAGIGRAVAQAWADAGADVVVCSRSEPCGARSLRWRHLDLTDTGRARAVLAEQGAGPLHLVCYSAVHYGSGRAPFREVAEEEWRRQVEVNVTGLWLTLAATLPALRRAAPGLLLGVSSEVAFNAGPGRSGYAASKAAAKSLLDSVAQEEDPADVRIVQILPEGMVDTPGIRRRRPAGFDYAAYMRPEAFAQVAVRLGVTRGSRHHGDSLVIGQDGTWWSAGDRAPRSQSRPVTT</sequence>
<proteinExistence type="inferred from homology"/>
<keyword evidence="4" id="KW-1185">Reference proteome</keyword>
<dbReference type="Proteomes" id="UP000555564">
    <property type="component" value="Unassembled WGS sequence"/>
</dbReference>
<evidence type="ECO:0000313" key="3">
    <source>
        <dbReference type="EMBL" id="MBB6471031.1"/>
    </source>
</evidence>
<dbReference type="PANTHER" id="PTHR24321:SF8">
    <property type="entry name" value="ESTRADIOL 17-BETA-DEHYDROGENASE 8-RELATED"/>
    <property type="match status" value="1"/>
</dbReference>
<evidence type="ECO:0000256" key="2">
    <source>
        <dbReference type="ARBA" id="ARBA00023002"/>
    </source>
</evidence>
<organism evidence="3 4">
    <name type="scientific">Sphaerisporangium rubeum</name>
    <dbReference type="NCBI Taxonomy" id="321317"/>
    <lineage>
        <taxon>Bacteria</taxon>
        <taxon>Bacillati</taxon>
        <taxon>Actinomycetota</taxon>
        <taxon>Actinomycetes</taxon>
        <taxon>Streptosporangiales</taxon>
        <taxon>Streptosporangiaceae</taxon>
        <taxon>Sphaerisporangium</taxon>
    </lineage>
</organism>
<keyword evidence="2" id="KW-0560">Oxidoreductase</keyword>
<comment type="caution">
    <text evidence="3">The sequence shown here is derived from an EMBL/GenBank/DDBJ whole genome shotgun (WGS) entry which is preliminary data.</text>
</comment>
<protein>
    <submittedName>
        <fullName evidence="3">NAD(P)-dependent dehydrogenase (Short-subunit alcohol dehydrogenase family)</fullName>
    </submittedName>
</protein>
<name>A0A7X0I9E6_9ACTN</name>
<gene>
    <name evidence="3" type="ORF">BJ992_000462</name>
</gene>
<dbReference type="AlphaFoldDB" id="A0A7X0I9E6"/>
<accession>A0A7X0I9E6</accession>
<evidence type="ECO:0000313" key="4">
    <source>
        <dbReference type="Proteomes" id="UP000555564"/>
    </source>
</evidence>
<dbReference type="Pfam" id="PF00106">
    <property type="entry name" value="adh_short"/>
    <property type="match status" value="1"/>
</dbReference>